<gene>
    <name evidence="1" type="ORF">AVDCRST_MAG64-104</name>
</gene>
<organism evidence="1">
    <name type="scientific">uncultured Phycisphaerae bacterium</name>
    <dbReference type="NCBI Taxonomy" id="904963"/>
    <lineage>
        <taxon>Bacteria</taxon>
        <taxon>Pseudomonadati</taxon>
        <taxon>Planctomycetota</taxon>
        <taxon>Phycisphaerae</taxon>
        <taxon>environmental samples</taxon>
    </lineage>
</organism>
<dbReference type="EMBL" id="CADCUQ010000029">
    <property type="protein sequence ID" value="CAA9373352.1"/>
    <property type="molecule type" value="Genomic_DNA"/>
</dbReference>
<name>A0A6J4MZD1_9BACT</name>
<proteinExistence type="predicted"/>
<protein>
    <submittedName>
        <fullName evidence="1">Uncharacterized protein</fullName>
    </submittedName>
</protein>
<accession>A0A6J4MZD1</accession>
<reference evidence="1" key="1">
    <citation type="submission" date="2020-02" db="EMBL/GenBank/DDBJ databases">
        <authorList>
            <person name="Meier V. D."/>
        </authorList>
    </citation>
    <scope>NUCLEOTIDE SEQUENCE</scope>
    <source>
        <strain evidence="1">AVDCRST_MAG64</strain>
    </source>
</reference>
<dbReference type="AlphaFoldDB" id="A0A6J4MZD1"/>
<sequence length="113" mass="13094">MTDAEVVAHLRFTEPWYRIGIMDDETLRLTVANFRAADDLGDEHWRYGAFMYFMDQHPHLTTEQCAALFDLGAKDPHYAMGQSIMLRVLERAECPPDVQRRAATDPRTKQYMG</sequence>
<evidence type="ECO:0000313" key="1">
    <source>
        <dbReference type="EMBL" id="CAA9373352.1"/>
    </source>
</evidence>